<evidence type="ECO:0000256" key="1">
    <source>
        <dbReference type="SAM" id="MobiDB-lite"/>
    </source>
</evidence>
<name>S5VEJ2_STRC3</name>
<reference evidence="3" key="3">
    <citation type="submission" date="2015-08" db="EMBL/GenBank/DDBJ databases">
        <authorList>
            <person name="Weber T."/>
            <person name="Iftime D."/>
        </authorList>
    </citation>
    <scope>NUCLEOTIDE SEQUENCE</scope>
    <source>
        <strain evidence="3">Tu 365</strain>
    </source>
</reference>
<dbReference type="Proteomes" id="UP000015423">
    <property type="component" value="Chromosome"/>
</dbReference>
<dbReference type="EMBL" id="CP006259">
    <property type="protein sequence ID" value="AGS67066.1"/>
    <property type="molecule type" value="Genomic_DNA"/>
</dbReference>
<dbReference type="eggNOG" id="COG4227">
    <property type="taxonomic scope" value="Bacteria"/>
</dbReference>
<reference evidence="3 4" key="2">
    <citation type="journal article" date="2013" name="J. Biotechnol.">
        <title>Complete genome sequence of the kirromycin producer Streptomyces collinus Tu 365 consisting of a linear chromosome and two linear plasmids.</title>
        <authorList>
            <person name="Ruckert C."/>
            <person name="Szczepanowski R."/>
            <person name="Albersmeier A."/>
            <person name="Goesmann A."/>
            <person name="Iftime D."/>
            <person name="Musiol E.M."/>
            <person name="Blin K."/>
            <person name="Wohlleben W."/>
            <person name="Puhler A."/>
            <person name="Kalinowski J."/>
            <person name="Weber T."/>
        </authorList>
    </citation>
    <scope>NUCLEOTIDE SEQUENCE [LARGE SCALE GENOMIC DNA]</scope>
    <source>
        <strain evidence="4">DSM 40733 / Tue 365</strain>
        <strain evidence="3">Tu 365</strain>
    </source>
</reference>
<dbReference type="EMBL" id="CP006259">
    <property type="protein sequence ID" value="AGS73629.1"/>
    <property type="molecule type" value="Genomic_DNA"/>
</dbReference>
<evidence type="ECO:0000313" key="3">
    <source>
        <dbReference type="EMBL" id="AGS73629.1"/>
    </source>
</evidence>
<evidence type="ECO:0000313" key="4">
    <source>
        <dbReference type="Proteomes" id="UP000015423"/>
    </source>
</evidence>
<gene>
    <name evidence="2" type="ORF">B446_01140</name>
    <name evidence="3" type="ORF">B446_34155</name>
</gene>
<keyword evidence="4" id="KW-1185">Reference proteome</keyword>
<protein>
    <submittedName>
        <fullName evidence="3">TIR protein</fullName>
    </submittedName>
</protein>
<organism evidence="3 4">
    <name type="scientific">Streptomyces collinus (strain DSM 40733 / Tue 365)</name>
    <dbReference type="NCBI Taxonomy" id="1214242"/>
    <lineage>
        <taxon>Bacteria</taxon>
        <taxon>Bacillati</taxon>
        <taxon>Actinomycetota</taxon>
        <taxon>Actinomycetes</taxon>
        <taxon>Kitasatosporales</taxon>
        <taxon>Streptomycetaceae</taxon>
        <taxon>Streptomyces</taxon>
    </lineage>
</organism>
<dbReference type="AlphaFoldDB" id="S5VEJ2"/>
<dbReference type="RefSeq" id="WP_020937553.1">
    <property type="nucleotide sequence ID" value="NC_021985.1"/>
</dbReference>
<dbReference type="PATRIC" id="fig|1214242.5.peg.234"/>
<dbReference type="HOGENOM" id="CLU_339154_0_0_11"/>
<dbReference type="KEGG" id="sci:B446_34155"/>
<evidence type="ECO:0000313" key="2">
    <source>
        <dbReference type="EMBL" id="AGS67066.1"/>
    </source>
</evidence>
<feature type="compositionally biased region" description="Basic and acidic residues" evidence="1">
    <location>
        <begin position="824"/>
        <end position="838"/>
    </location>
</feature>
<feature type="region of interest" description="Disordered" evidence="1">
    <location>
        <begin position="108"/>
        <end position="133"/>
    </location>
</feature>
<reference evidence="4" key="1">
    <citation type="submission" date="2012-10" db="EMBL/GenBank/DDBJ databases">
        <title>The complete genome sequence of Streptomyces collinus Tu 365.</title>
        <authorList>
            <person name="Ruckert C."/>
            <person name="Szczepanowski R."/>
            <person name="Goesmann A."/>
            <person name="Pross E.K."/>
            <person name="Musiol E.M."/>
            <person name="Blin K."/>
            <person name="Wohlleben W."/>
            <person name="Puhler A."/>
            <person name="Weber T."/>
            <person name="Kalinowski J."/>
        </authorList>
    </citation>
    <scope>NUCLEOTIDE SEQUENCE [LARGE SCALE GENOMIC DNA]</scope>
    <source>
        <strain evidence="4">DSM 40733 / Tue 365</strain>
    </source>
</reference>
<accession>S5VEJ2</accession>
<dbReference type="KEGG" id="sci:B446_01140"/>
<sequence>MQRADKARKQFAAWLREVHRAAGQPSAAKLARTISRHAAVGGPVPSKSSVHRLLQGEFVRPPDLDTVMALLDACERCATASDPFSKALVERKLWRHRHQRLVTILEVASNDGRDHDPSDPAEDEQTATDRTRKRAGNLLTQPWRAPALEHPGQDTPALSLLAKFEIVPYLFPEVTAEFAAWCDGPEPLAVRYVEAPGGAGKTRYAITVCKAQTENGWTAGFVNMEDRRVDTALGDRLLVVDDFGGTQPEVLARRLQDMTCSTSERVRLLLLARLAQYPEKALRDLRECFGERASDAVWNALEQAQTIALPELTDAQRRQLFADGVAAFSRGRRPDPPVREVKDPGALPLEVLCAAVDAVWTGPDPRHGTGDLLERVLNHETEVWRSNASGALSAHIPLLRRCVAMVTLTAGAANEDEAEAILAQFPVLAGDAVLRDQVDQWLRGRYWRQGSTGDSVYTPLRPDPVGERLVLQVCRDEEPKLLGRVLDLPSDDHVTRALGLLTRLAADEDVAKTVTNALTQDAASRYLALLKRGEQQLDDILARQDRGQPFDGVTLLDELRRVGDLLLAERDDLSEARNRLARQLARFRIRKIDAELSFGTIYLYYDDFTPVIRRIQALRRALDHGDTFADLSSLQYVRELLDRLASDLCHHREYFPERPAGGLFRALSKPRGPDLPHDKIYFRYQVKQLRRALDQLFRTESATPGEHPAMVARESAPSLAAVRMSTGVAWLLPLEYRPRVLQMQHSKLHDLADTGFPAHAQLYYVACWLIRAIAGQLVWRLPPQPLDDRALADVMGLNRNIVAKYRGALPRSALAETQPCPSCTRDDRSSAESGNRGE</sequence>
<proteinExistence type="predicted"/>
<dbReference type="STRING" id="1214242.B446_01140"/>
<feature type="region of interest" description="Disordered" evidence="1">
    <location>
        <begin position="816"/>
        <end position="838"/>
    </location>
</feature>